<evidence type="ECO:0000256" key="8">
    <source>
        <dbReference type="ARBA" id="ARBA00023136"/>
    </source>
</evidence>
<evidence type="ECO:0000256" key="4">
    <source>
        <dbReference type="ARBA" id="ARBA00022679"/>
    </source>
</evidence>
<protein>
    <submittedName>
        <fullName evidence="13">CDP-diacylglycerol--glycerol-3-phosphate 3-phosphatidyltransferase</fullName>
    </submittedName>
</protein>
<feature type="transmembrane region" description="Helical" evidence="12">
    <location>
        <begin position="21"/>
        <end position="37"/>
    </location>
</feature>
<keyword evidence="10" id="KW-1208">Phospholipid metabolism</keyword>
<keyword evidence="4 11" id="KW-0808">Transferase</keyword>
<keyword evidence="8 12" id="KW-0472">Membrane</keyword>
<dbReference type="EMBL" id="AKWM02000025">
    <property type="protein sequence ID" value="EKS01043.1"/>
    <property type="molecule type" value="Genomic_DNA"/>
</dbReference>
<dbReference type="InterPro" id="IPR050324">
    <property type="entry name" value="CDP-alcohol_PTase-I"/>
</dbReference>
<sequence>MILFQKNISGQSISFKLIRKILFLKFILSFTGIQNSLHKNIGTKAKMIVQEKKPQELLEDRIFTISNLLSISRVFLLPFFITFTKTYMASSEKTEFLFYAILICLLAVLTDYLDGFLARLLHQESVLGRYLDPICDKIVTIGGLSVIVHYFRFPLWILIAYIIREILGIWLGSFLYLKRGIQGKPNWWGKFGVGLVAITVFWYMCIPLIKFRIPGESILKHPEISGYILVMILCAGIFAYSKRYWNIVFHPEKIQIDPADKKTRKKYELV</sequence>
<evidence type="ECO:0000256" key="5">
    <source>
        <dbReference type="ARBA" id="ARBA00022692"/>
    </source>
</evidence>
<dbReference type="PANTHER" id="PTHR14269">
    <property type="entry name" value="CDP-DIACYLGLYCEROL--GLYCEROL-3-PHOSPHATE 3-PHOSPHATIDYLTRANSFERASE-RELATED"/>
    <property type="match status" value="1"/>
</dbReference>
<dbReference type="GO" id="GO:0016020">
    <property type="term" value="C:membrane"/>
    <property type="evidence" value="ECO:0007669"/>
    <property type="project" value="UniProtKB-SubCell"/>
</dbReference>
<dbReference type="InterPro" id="IPR048254">
    <property type="entry name" value="CDP_ALCOHOL_P_TRANSF_CS"/>
</dbReference>
<evidence type="ECO:0000256" key="1">
    <source>
        <dbReference type="ARBA" id="ARBA00004141"/>
    </source>
</evidence>
<dbReference type="AlphaFoldDB" id="A0AA87MR12"/>
<dbReference type="GO" id="GO:0016780">
    <property type="term" value="F:phosphotransferase activity, for other substituted phosphate groups"/>
    <property type="evidence" value="ECO:0007669"/>
    <property type="project" value="InterPro"/>
</dbReference>
<evidence type="ECO:0000256" key="11">
    <source>
        <dbReference type="RuleBase" id="RU003750"/>
    </source>
</evidence>
<keyword evidence="6 12" id="KW-1133">Transmembrane helix</keyword>
<feature type="transmembrane region" description="Helical" evidence="12">
    <location>
        <begin position="62"/>
        <end position="84"/>
    </location>
</feature>
<dbReference type="Pfam" id="PF01066">
    <property type="entry name" value="CDP-OH_P_transf"/>
    <property type="match status" value="1"/>
</dbReference>
<dbReference type="FunFam" id="1.20.120.1760:FF:000023">
    <property type="entry name" value="Putative CDP-diacylglycerol--glycerol-3-phosphate 3-phosphatidyltransferase"/>
    <property type="match status" value="1"/>
</dbReference>
<evidence type="ECO:0000313" key="14">
    <source>
        <dbReference type="Proteomes" id="UP000001343"/>
    </source>
</evidence>
<dbReference type="GO" id="GO:0046474">
    <property type="term" value="P:glycerophospholipid biosynthetic process"/>
    <property type="evidence" value="ECO:0007669"/>
    <property type="project" value="TreeGrafter"/>
</dbReference>
<comment type="caution">
    <text evidence="13">The sequence shown here is derived from an EMBL/GenBank/DDBJ whole genome shotgun (WGS) entry which is preliminary data.</text>
</comment>
<feature type="transmembrane region" description="Helical" evidence="12">
    <location>
        <begin position="96"/>
        <end position="113"/>
    </location>
</feature>
<keyword evidence="7" id="KW-0443">Lipid metabolism</keyword>
<reference evidence="13 14" key="1">
    <citation type="journal article" date="2014" name="Int. J. Syst. Evol. Microbiol.">
        <title>Leptospira mayottensis sp. nov., a pathogenic species of the genus Leptospira isolated from humans.</title>
        <authorList>
            <person name="Bourhy P."/>
            <person name="Collet L."/>
            <person name="Brisse S."/>
            <person name="Picardeau M."/>
        </authorList>
    </citation>
    <scope>NUCLEOTIDE SEQUENCE [LARGE SCALE GENOMIC DNA]</scope>
    <source>
        <strain evidence="13 14">200901122</strain>
    </source>
</reference>
<evidence type="ECO:0000256" key="3">
    <source>
        <dbReference type="ARBA" id="ARBA00022516"/>
    </source>
</evidence>
<feature type="transmembrane region" description="Helical" evidence="12">
    <location>
        <begin position="187"/>
        <end position="204"/>
    </location>
</feature>
<dbReference type="Gene3D" id="1.20.120.1760">
    <property type="match status" value="1"/>
</dbReference>
<keyword evidence="9" id="KW-0594">Phospholipid biosynthesis</keyword>
<dbReference type="InterPro" id="IPR043130">
    <property type="entry name" value="CDP-OH_PTrfase_TM_dom"/>
</dbReference>
<dbReference type="PANTHER" id="PTHR14269:SF62">
    <property type="entry name" value="CDP-DIACYLGLYCEROL--GLYCEROL-3-PHOSPHATE 3-PHOSPHATIDYLTRANSFERASE 1, CHLOROPLASTIC"/>
    <property type="match status" value="1"/>
</dbReference>
<feature type="transmembrane region" description="Helical" evidence="12">
    <location>
        <begin position="224"/>
        <end position="241"/>
    </location>
</feature>
<evidence type="ECO:0000256" key="2">
    <source>
        <dbReference type="ARBA" id="ARBA00010441"/>
    </source>
</evidence>
<feature type="transmembrane region" description="Helical" evidence="12">
    <location>
        <begin position="153"/>
        <end position="175"/>
    </location>
</feature>
<keyword evidence="3" id="KW-0444">Lipid biosynthesis</keyword>
<dbReference type="Proteomes" id="UP000001343">
    <property type="component" value="Unassembled WGS sequence"/>
</dbReference>
<evidence type="ECO:0000256" key="6">
    <source>
        <dbReference type="ARBA" id="ARBA00022989"/>
    </source>
</evidence>
<dbReference type="InterPro" id="IPR000462">
    <property type="entry name" value="CDP-OH_P_trans"/>
</dbReference>
<proteinExistence type="inferred from homology"/>
<gene>
    <name evidence="13" type="ORF">LEP1GSC125_2001</name>
</gene>
<comment type="similarity">
    <text evidence="2 11">Belongs to the CDP-alcohol phosphatidyltransferase class-I family.</text>
</comment>
<dbReference type="PROSITE" id="PS00379">
    <property type="entry name" value="CDP_ALCOHOL_P_TRANSF"/>
    <property type="match status" value="1"/>
</dbReference>
<evidence type="ECO:0000256" key="10">
    <source>
        <dbReference type="ARBA" id="ARBA00023264"/>
    </source>
</evidence>
<organism evidence="13 14">
    <name type="scientific">Leptospira mayottensis 200901122</name>
    <dbReference type="NCBI Taxonomy" id="1193010"/>
    <lineage>
        <taxon>Bacteria</taxon>
        <taxon>Pseudomonadati</taxon>
        <taxon>Spirochaetota</taxon>
        <taxon>Spirochaetia</taxon>
        <taxon>Leptospirales</taxon>
        <taxon>Leptospiraceae</taxon>
        <taxon>Leptospira</taxon>
    </lineage>
</organism>
<accession>A0AA87MR12</accession>
<comment type="subcellular location">
    <subcellularLocation>
        <location evidence="1">Membrane</location>
        <topology evidence="1">Multi-pass membrane protein</topology>
    </subcellularLocation>
</comment>
<keyword evidence="5 12" id="KW-0812">Transmembrane</keyword>
<evidence type="ECO:0000313" key="13">
    <source>
        <dbReference type="EMBL" id="EKS01043.1"/>
    </source>
</evidence>
<evidence type="ECO:0000256" key="9">
    <source>
        <dbReference type="ARBA" id="ARBA00023209"/>
    </source>
</evidence>
<evidence type="ECO:0000256" key="7">
    <source>
        <dbReference type="ARBA" id="ARBA00023098"/>
    </source>
</evidence>
<evidence type="ECO:0000256" key="12">
    <source>
        <dbReference type="SAM" id="Phobius"/>
    </source>
</evidence>
<name>A0AA87MR12_9LEPT</name>